<accession>A0A1J5Q3F5</accession>
<dbReference type="EMBL" id="MLJW01003466">
    <property type="protein sequence ID" value="OIQ71995.1"/>
    <property type="molecule type" value="Genomic_DNA"/>
</dbReference>
<organism evidence="1">
    <name type="scientific">mine drainage metagenome</name>
    <dbReference type="NCBI Taxonomy" id="410659"/>
    <lineage>
        <taxon>unclassified sequences</taxon>
        <taxon>metagenomes</taxon>
        <taxon>ecological metagenomes</taxon>
    </lineage>
</organism>
<protein>
    <submittedName>
        <fullName evidence="1">Uncharacterized protein</fullName>
    </submittedName>
</protein>
<reference evidence="1" key="1">
    <citation type="submission" date="2016-10" db="EMBL/GenBank/DDBJ databases">
        <title>Sequence of Gallionella enrichment culture.</title>
        <authorList>
            <person name="Poehlein A."/>
            <person name="Muehling M."/>
            <person name="Daniel R."/>
        </authorList>
    </citation>
    <scope>NUCLEOTIDE SEQUENCE</scope>
</reference>
<comment type="caution">
    <text evidence="1">The sequence shown here is derived from an EMBL/GenBank/DDBJ whole genome shotgun (WGS) entry which is preliminary data.</text>
</comment>
<proteinExistence type="predicted"/>
<evidence type="ECO:0000313" key="1">
    <source>
        <dbReference type="EMBL" id="OIQ71995.1"/>
    </source>
</evidence>
<sequence length="193" mass="21189">MLRGLLQIKVGQAVVDHVNRCSCKHQLAALPDHFAGVGNVRFNAVLFEQLAKQLEFGCQVLRDRRAVDNQHIAPGLVALLQPPLIGKHLENALLERVAPCLRRQGPVQLVAARFLRACQCHVEQQPASVGVDFNQLRATLTEVKVVAHAGALRPPGVSGNGVVLTQRQALVAGQICYTLNSFNHLLYMLFNRI</sequence>
<name>A0A1J5Q3F5_9ZZZZ</name>
<gene>
    <name evidence="1" type="ORF">GALL_463840</name>
</gene>
<dbReference type="AlphaFoldDB" id="A0A1J5Q3F5"/>